<organism evidence="2 3">
    <name type="scientific">Brevundimonas phage vB_BpoS-Gurke</name>
    <dbReference type="NCBI Taxonomy" id="2948599"/>
    <lineage>
        <taxon>Viruses</taxon>
        <taxon>Duplodnaviria</taxon>
        <taxon>Heunggongvirae</taxon>
        <taxon>Uroviricota</taxon>
        <taxon>Caudoviricetes</taxon>
        <taxon>Jeanschmidtviridae</taxon>
        <taxon>Kikimoravirus</taxon>
        <taxon>Kikimoravirus gurke</taxon>
    </lineage>
</organism>
<sequence length="35" mass="3956">MTARAPRLGMALLMLAGVILYYLFMLAQQVWSRVA</sequence>
<dbReference type="EMBL" id="ON529850">
    <property type="protein sequence ID" value="UTC28494.1"/>
    <property type="molecule type" value="Genomic_DNA"/>
</dbReference>
<gene>
    <name evidence="2" type="ORF">GURKE_04920</name>
</gene>
<evidence type="ECO:0000313" key="3">
    <source>
        <dbReference type="Proteomes" id="UP001055634"/>
    </source>
</evidence>
<evidence type="ECO:0000256" key="1">
    <source>
        <dbReference type="SAM" id="Phobius"/>
    </source>
</evidence>
<feature type="transmembrane region" description="Helical" evidence="1">
    <location>
        <begin position="12"/>
        <end position="31"/>
    </location>
</feature>
<proteinExistence type="predicted"/>
<keyword evidence="1" id="KW-0472">Membrane</keyword>
<reference evidence="2" key="1">
    <citation type="submission" date="2022-04" db="EMBL/GenBank/DDBJ databases">
        <authorList>
            <person name="Friedrich I."/>
            <person name="Schneider D."/>
            <person name="Poehlein A."/>
            <person name="Hertel R."/>
            <person name="Daniel R."/>
        </authorList>
    </citation>
    <scope>NUCLEOTIDE SEQUENCE</scope>
</reference>
<keyword evidence="3" id="KW-1185">Reference proteome</keyword>
<keyword evidence="1" id="KW-1133">Transmembrane helix</keyword>
<protein>
    <submittedName>
        <fullName evidence="2">Uncharacterized protein</fullName>
    </submittedName>
</protein>
<name>A0A9E7N267_9CAUD</name>
<evidence type="ECO:0000313" key="2">
    <source>
        <dbReference type="EMBL" id="UTC28494.1"/>
    </source>
</evidence>
<dbReference type="Proteomes" id="UP001055634">
    <property type="component" value="Segment"/>
</dbReference>
<keyword evidence="1" id="KW-0812">Transmembrane</keyword>
<accession>A0A9E7N267</accession>